<dbReference type="GO" id="GO:0005634">
    <property type="term" value="C:nucleus"/>
    <property type="evidence" value="ECO:0007669"/>
    <property type="project" value="TreeGrafter"/>
</dbReference>
<sequence length="365" mass="40165">MAKAGQKRPRKEGNEEGDFHHSETVGNETDETEFSFDNVDTMSATEYLAKVAQQAKHMPTVFVSSPDDTLATVVEAGTVTSDPKSSSNSNFTPIDGSAACIAYLFSKRSTLVAAPTQQHLPRDLSLFTTTTMTNFQRLRDYLEQCQQQGIGGKQTQRQPVPPMKCRDSWFTFCCGNAVDASSNESKKEENTKSDAGMITTPSQNETESGRDHLPISNDNSTNTNTPSQPWKENLPNDGFVPTVKLLLQMDQVMVRRVLSHLAYFFHAQLRATSAAGPIKLLEWIYALLARLEKPVHREDAAILFGLLKDLCFARSLIDGNGVMVETALKPLNVLILLIGVYFEQGGGMSTVMATANEKEDVESTS</sequence>
<comment type="similarity">
    <text evidence="1">Belongs to the gemin-2 family.</text>
</comment>
<evidence type="ECO:0000256" key="1">
    <source>
        <dbReference type="ARBA" id="ARBA00025758"/>
    </source>
</evidence>
<feature type="region of interest" description="Disordered" evidence="2">
    <location>
        <begin position="181"/>
        <end position="235"/>
    </location>
</feature>
<reference evidence="3" key="1">
    <citation type="journal article" date="2021" name="Sci. Rep.">
        <title>Diploid genomic architecture of Nitzschia inconspicua, an elite biomass production diatom.</title>
        <authorList>
            <person name="Oliver A."/>
            <person name="Podell S."/>
            <person name="Pinowska A."/>
            <person name="Traller J.C."/>
            <person name="Smith S.R."/>
            <person name="McClure R."/>
            <person name="Beliaev A."/>
            <person name="Bohutskyi P."/>
            <person name="Hill E.A."/>
            <person name="Rabines A."/>
            <person name="Zheng H."/>
            <person name="Allen L.Z."/>
            <person name="Kuo A."/>
            <person name="Grigoriev I.V."/>
            <person name="Allen A.E."/>
            <person name="Hazlebeck D."/>
            <person name="Allen E.E."/>
        </authorList>
    </citation>
    <scope>NUCLEOTIDE SEQUENCE</scope>
    <source>
        <strain evidence="3">Hildebrandi</strain>
    </source>
</reference>
<dbReference type="EMBL" id="JAGRRH010000018">
    <property type="protein sequence ID" value="KAG7350967.1"/>
    <property type="molecule type" value="Genomic_DNA"/>
</dbReference>
<feature type="compositionally biased region" description="Low complexity" evidence="2">
    <location>
        <begin position="216"/>
        <end position="227"/>
    </location>
</feature>
<feature type="compositionally biased region" description="Basic residues" evidence="2">
    <location>
        <begin position="1"/>
        <end position="10"/>
    </location>
</feature>
<evidence type="ECO:0000313" key="3">
    <source>
        <dbReference type="EMBL" id="KAG7350967.1"/>
    </source>
</evidence>
<dbReference type="GO" id="GO:0032797">
    <property type="term" value="C:SMN complex"/>
    <property type="evidence" value="ECO:0007669"/>
    <property type="project" value="TreeGrafter"/>
</dbReference>
<feature type="compositionally biased region" description="Basic and acidic residues" evidence="2">
    <location>
        <begin position="11"/>
        <end position="23"/>
    </location>
</feature>
<protein>
    <submittedName>
        <fullName evidence="3">SMN interacting spliceosome biogenesis protein</fullName>
    </submittedName>
</protein>
<comment type="caution">
    <text evidence="3">The sequence shown here is derived from an EMBL/GenBank/DDBJ whole genome shotgun (WGS) entry which is preliminary data.</text>
</comment>
<dbReference type="PANTHER" id="PTHR12794">
    <property type="entry name" value="GEMIN2"/>
    <property type="match status" value="1"/>
</dbReference>
<organism evidence="3 4">
    <name type="scientific">Nitzschia inconspicua</name>
    <dbReference type="NCBI Taxonomy" id="303405"/>
    <lineage>
        <taxon>Eukaryota</taxon>
        <taxon>Sar</taxon>
        <taxon>Stramenopiles</taxon>
        <taxon>Ochrophyta</taxon>
        <taxon>Bacillariophyta</taxon>
        <taxon>Bacillariophyceae</taxon>
        <taxon>Bacillariophycidae</taxon>
        <taxon>Bacillariales</taxon>
        <taxon>Bacillariaceae</taxon>
        <taxon>Nitzschia</taxon>
    </lineage>
</organism>
<evidence type="ECO:0000256" key="2">
    <source>
        <dbReference type="SAM" id="MobiDB-lite"/>
    </source>
</evidence>
<dbReference type="AlphaFoldDB" id="A0A9K3PKD4"/>
<proteinExistence type="inferred from homology"/>
<keyword evidence="4" id="KW-1185">Reference proteome</keyword>
<gene>
    <name evidence="3" type="ORF">IV203_010327</name>
</gene>
<name>A0A9K3PKD4_9STRA</name>
<dbReference type="Pfam" id="PF04938">
    <property type="entry name" value="SIP1"/>
    <property type="match status" value="1"/>
</dbReference>
<dbReference type="PANTHER" id="PTHR12794:SF0">
    <property type="entry name" value="GEM-ASSOCIATED PROTEIN 2"/>
    <property type="match status" value="1"/>
</dbReference>
<evidence type="ECO:0000313" key="4">
    <source>
        <dbReference type="Proteomes" id="UP000693970"/>
    </source>
</evidence>
<dbReference type="GO" id="GO:0000387">
    <property type="term" value="P:spliceosomal snRNP assembly"/>
    <property type="evidence" value="ECO:0007669"/>
    <property type="project" value="InterPro"/>
</dbReference>
<dbReference type="OrthoDB" id="428895at2759"/>
<dbReference type="Proteomes" id="UP000693970">
    <property type="component" value="Unassembled WGS sequence"/>
</dbReference>
<reference evidence="3" key="2">
    <citation type="submission" date="2021-04" db="EMBL/GenBank/DDBJ databases">
        <authorList>
            <person name="Podell S."/>
        </authorList>
    </citation>
    <scope>NUCLEOTIDE SEQUENCE</scope>
    <source>
        <strain evidence="3">Hildebrandi</strain>
    </source>
</reference>
<accession>A0A9K3PKD4</accession>
<feature type="region of interest" description="Disordered" evidence="2">
    <location>
        <begin position="1"/>
        <end position="33"/>
    </location>
</feature>
<dbReference type="InterPro" id="IPR035426">
    <property type="entry name" value="Gemin2/Brr1"/>
</dbReference>